<dbReference type="InterPro" id="IPR004358">
    <property type="entry name" value="Sig_transdc_His_kin-like_C"/>
</dbReference>
<comment type="cofactor">
    <cofactor evidence="2">
        <name>[4Fe-4S] cluster</name>
        <dbReference type="ChEBI" id="CHEBI:49883"/>
    </cofactor>
</comment>
<comment type="caution">
    <text evidence="17">The sequence shown here is derived from an EMBL/GenBank/DDBJ whole genome shotgun (WGS) entry which is preliminary data.</text>
</comment>
<dbReference type="GO" id="GO:0000155">
    <property type="term" value="F:phosphorelay sensor kinase activity"/>
    <property type="evidence" value="ECO:0007669"/>
    <property type="project" value="InterPro"/>
</dbReference>
<dbReference type="InterPro" id="IPR036890">
    <property type="entry name" value="HATPase_C_sf"/>
</dbReference>
<evidence type="ECO:0000256" key="10">
    <source>
        <dbReference type="ARBA" id="ARBA00022777"/>
    </source>
</evidence>
<name>A0A4V6Q6X4_9PSEU</name>
<accession>A0A4V6Q6X4</accession>
<dbReference type="Gene3D" id="3.30.565.10">
    <property type="entry name" value="Histidine kinase-like ATPase, C-terminal domain"/>
    <property type="match status" value="1"/>
</dbReference>
<feature type="domain" description="Histidine kinase" evidence="16">
    <location>
        <begin position="269"/>
        <end position="353"/>
    </location>
</feature>
<dbReference type="AlphaFoldDB" id="A0A4V6Q6X4"/>
<sequence length="355" mass="38781">MATEHDRIDVVFASSVRQRAMSALRDRLREVESPLVESAEADDQLRYQLGSVLDDVESYTSAALTGEFRTARLTEEIGVTRAMHGIHPSESIRAAIEMFGVLLPEVIRELRAGGGDDAATLAAAVTLNAAIMRRVGLGSVSYASFLLKRVNNSHRDERNRIARELHDRAAHSIGVAIQDLELHDIYRDEDPEHAREKIVQAAALMRDALAAVRETAQELRFSTESHGGLREAVAEYMHVHVPDAIEAGVTVTGDLGRLPSEVTEEMFIVLREAVRNGVRHATPRSIRVTIEMHDGKAVAKVQDDGVGFDMTRTRPGIGLLSMSERIKLLGGDLLVSSIEGAGTTVTITVPVTEVQ</sequence>
<dbReference type="InterPro" id="IPR050482">
    <property type="entry name" value="Sensor_HK_TwoCompSys"/>
</dbReference>
<keyword evidence="6" id="KW-0004">4Fe-4S</keyword>
<dbReference type="InterPro" id="IPR003594">
    <property type="entry name" value="HATPase_dom"/>
</dbReference>
<dbReference type="GO" id="GO:0051539">
    <property type="term" value="F:4 iron, 4 sulfur cluster binding"/>
    <property type="evidence" value="ECO:0007669"/>
    <property type="project" value="UniProtKB-KW"/>
</dbReference>
<evidence type="ECO:0000256" key="13">
    <source>
        <dbReference type="ARBA" id="ARBA00023014"/>
    </source>
</evidence>
<dbReference type="EMBL" id="SOCP01000004">
    <property type="protein sequence ID" value="TDV54241.1"/>
    <property type="molecule type" value="Genomic_DNA"/>
</dbReference>
<dbReference type="GO" id="GO:0046983">
    <property type="term" value="F:protein dimerization activity"/>
    <property type="evidence" value="ECO:0007669"/>
    <property type="project" value="InterPro"/>
</dbReference>
<keyword evidence="13" id="KW-0411">Iron-sulfur</keyword>
<comment type="catalytic activity">
    <reaction evidence="1">
        <text>ATP + protein L-histidine = ADP + protein N-phospho-L-histidine.</text>
        <dbReference type="EC" id="2.7.13.3"/>
    </reaction>
</comment>
<dbReference type="PRINTS" id="PR00344">
    <property type="entry name" value="BCTRLSENSOR"/>
</dbReference>
<proteinExistence type="predicted"/>
<keyword evidence="8" id="KW-0808">Transferase</keyword>
<dbReference type="InterPro" id="IPR005467">
    <property type="entry name" value="His_kinase_dom"/>
</dbReference>
<gene>
    <name evidence="17" type="ORF">CLV71_104712</name>
</gene>
<dbReference type="SMART" id="SM00387">
    <property type="entry name" value="HATPase_c"/>
    <property type="match status" value="1"/>
</dbReference>
<evidence type="ECO:0000256" key="9">
    <source>
        <dbReference type="ARBA" id="ARBA00022723"/>
    </source>
</evidence>
<dbReference type="EC" id="2.7.13.3" evidence="4"/>
<evidence type="ECO:0000313" key="18">
    <source>
        <dbReference type="Proteomes" id="UP000294927"/>
    </source>
</evidence>
<dbReference type="PANTHER" id="PTHR24421">
    <property type="entry name" value="NITRATE/NITRITE SENSOR PROTEIN NARX-RELATED"/>
    <property type="match status" value="1"/>
</dbReference>
<dbReference type="GO" id="GO:0016020">
    <property type="term" value="C:membrane"/>
    <property type="evidence" value="ECO:0007669"/>
    <property type="project" value="InterPro"/>
</dbReference>
<evidence type="ECO:0000256" key="8">
    <source>
        <dbReference type="ARBA" id="ARBA00022679"/>
    </source>
</evidence>
<dbReference type="Pfam" id="PF07730">
    <property type="entry name" value="HisKA_3"/>
    <property type="match status" value="1"/>
</dbReference>
<evidence type="ECO:0000259" key="16">
    <source>
        <dbReference type="PROSITE" id="PS50109"/>
    </source>
</evidence>
<evidence type="ECO:0000256" key="6">
    <source>
        <dbReference type="ARBA" id="ARBA00022485"/>
    </source>
</evidence>
<comment type="subcellular location">
    <subcellularLocation>
        <location evidence="3">Cytoplasm</location>
    </subcellularLocation>
</comment>
<evidence type="ECO:0000256" key="2">
    <source>
        <dbReference type="ARBA" id="ARBA00001966"/>
    </source>
</evidence>
<keyword evidence="18" id="KW-1185">Reference proteome</keyword>
<dbReference type="CDD" id="cd16917">
    <property type="entry name" value="HATPase_UhpB-NarQ-NarX-like"/>
    <property type="match status" value="1"/>
</dbReference>
<comment type="function">
    <text evidence="14">Member of the two-component regulatory system NreB/NreC involved in the control of dissimilatory nitrate/nitrite reduction in response to oxygen. NreB functions as a direct oxygen sensor histidine kinase which is autophosphorylated, in the absence of oxygen, probably at the conserved histidine residue, and transfers its phosphate group probably to a conserved aspartate residue of NreC. NreB/NreC activates the expression of the nitrate (narGHJI) and nitrite (nir) reductase operons, as well as the putative nitrate transporter gene narT.</text>
</comment>
<evidence type="ECO:0000256" key="1">
    <source>
        <dbReference type="ARBA" id="ARBA00000085"/>
    </source>
</evidence>
<protein>
    <recommendedName>
        <fullName evidence="5">Oxygen sensor histidine kinase NreB</fullName>
        <ecNumber evidence="4">2.7.13.3</ecNumber>
    </recommendedName>
    <alternativeName>
        <fullName evidence="15">Nitrogen regulation protein B</fullName>
    </alternativeName>
</protein>
<evidence type="ECO:0000256" key="7">
    <source>
        <dbReference type="ARBA" id="ARBA00022490"/>
    </source>
</evidence>
<dbReference type="Proteomes" id="UP000294927">
    <property type="component" value="Unassembled WGS sequence"/>
</dbReference>
<evidence type="ECO:0000256" key="3">
    <source>
        <dbReference type="ARBA" id="ARBA00004496"/>
    </source>
</evidence>
<evidence type="ECO:0000313" key="17">
    <source>
        <dbReference type="EMBL" id="TDV54241.1"/>
    </source>
</evidence>
<evidence type="ECO:0000256" key="15">
    <source>
        <dbReference type="ARBA" id="ARBA00030800"/>
    </source>
</evidence>
<evidence type="ECO:0000256" key="5">
    <source>
        <dbReference type="ARBA" id="ARBA00017322"/>
    </source>
</evidence>
<keyword evidence="10 17" id="KW-0418">Kinase</keyword>
<keyword evidence="9" id="KW-0479">Metal-binding</keyword>
<evidence type="ECO:0000256" key="4">
    <source>
        <dbReference type="ARBA" id="ARBA00012438"/>
    </source>
</evidence>
<keyword evidence="12" id="KW-0902">Two-component regulatory system</keyword>
<evidence type="ECO:0000256" key="14">
    <source>
        <dbReference type="ARBA" id="ARBA00024827"/>
    </source>
</evidence>
<evidence type="ECO:0000256" key="12">
    <source>
        <dbReference type="ARBA" id="ARBA00023012"/>
    </source>
</evidence>
<keyword evidence="7" id="KW-0963">Cytoplasm</keyword>
<dbReference type="GO" id="GO:0046872">
    <property type="term" value="F:metal ion binding"/>
    <property type="evidence" value="ECO:0007669"/>
    <property type="project" value="UniProtKB-KW"/>
</dbReference>
<reference evidence="17 18" key="1">
    <citation type="submission" date="2019-03" db="EMBL/GenBank/DDBJ databases">
        <title>Genomic Encyclopedia of Archaeal and Bacterial Type Strains, Phase II (KMG-II): from individual species to whole genera.</title>
        <authorList>
            <person name="Goeker M."/>
        </authorList>
    </citation>
    <scope>NUCLEOTIDE SEQUENCE [LARGE SCALE GENOMIC DNA]</scope>
    <source>
        <strain evidence="17 18">DSM 45499</strain>
    </source>
</reference>
<dbReference type="Gene3D" id="1.20.5.1930">
    <property type="match status" value="1"/>
</dbReference>
<dbReference type="InterPro" id="IPR011712">
    <property type="entry name" value="Sig_transdc_His_kin_sub3_dim/P"/>
</dbReference>
<organism evidence="17 18">
    <name type="scientific">Actinophytocola oryzae</name>
    <dbReference type="NCBI Taxonomy" id="502181"/>
    <lineage>
        <taxon>Bacteria</taxon>
        <taxon>Bacillati</taxon>
        <taxon>Actinomycetota</taxon>
        <taxon>Actinomycetes</taxon>
        <taxon>Pseudonocardiales</taxon>
        <taxon>Pseudonocardiaceae</taxon>
    </lineage>
</organism>
<dbReference type="PROSITE" id="PS50109">
    <property type="entry name" value="HIS_KIN"/>
    <property type="match status" value="1"/>
</dbReference>
<dbReference type="OrthoDB" id="144293at2"/>
<dbReference type="SUPFAM" id="SSF55874">
    <property type="entry name" value="ATPase domain of HSP90 chaperone/DNA topoisomerase II/histidine kinase"/>
    <property type="match status" value="1"/>
</dbReference>
<keyword evidence="11" id="KW-0408">Iron</keyword>
<dbReference type="GO" id="GO:0005737">
    <property type="term" value="C:cytoplasm"/>
    <property type="evidence" value="ECO:0007669"/>
    <property type="project" value="UniProtKB-SubCell"/>
</dbReference>
<evidence type="ECO:0000256" key="11">
    <source>
        <dbReference type="ARBA" id="ARBA00023004"/>
    </source>
</evidence>
<dbReference type="Pfam" id="PF02518">
    <property type="entry name" value="HATPase_c"/>
    <property type="match status" value="1"/>
</dbReference>